<keyword evidence="1" id="KW-1133">Transmembrane helix</keyword>
<comment type="caution">
    <text evidence="2">The sequence shown here is derived from an EMBL/GenBank/DDBJ whole genome shotgun (WGS) entry which is preliminary data.</text>
</comment>
<sequence length="81" mass="8992">MAVPKHKLDWQSDEAPRAPVVAGQMSARTLQRMLSEQSGLFAEPHVDRWSRRRQLTFIVSSATALWAALIITAHTLVVAIA</sequence>
<evidence type="ECO:0000313" key="3">
    <source>
        <dbReference type="Proteomes" id="UP000727456"/>
    </source>
</evidence>
<dbReference type="Proteomes" id="UP000727456">
    <property type="component" value="Unassembled WGS sequence"/>
</dbReference>
<keyword evidence="3" id="KW-1185">Reference proteome</keyword>
<keyword evidence="1" id="KW-0472">Membrane</keyword>
<protein>
    <submittedName>
        <fullName evidence="2">Uncharacterized protein</fullName>
    </submittedName>
</protein>
<reference evidence="2 3" key="1">
    <citation type="submission" date="2020-03" db="EMBL/GenBank/DDBJ databases">
        <title>Genomic Encyclopedia of Type Strains, Phase III (KMG-III): the genomes of soil and plant-associated and newly described type strains.</title>
        <authorList>
            <person name="Whitman W."/>
        </authorList>
    </citation>
    <scope>NUCLEOTIDE SEQUENCE [LARGE SCALE GENOMIC DNA]</scope>
    <source>
        <strain evidence="2 3">CECT 8804</strain>
    </source>
</reference>
<dbReference type="RefSeq" id="WP_167073579.1">
    <property type="nucleotide sequence ID" value="NZ_JAAOZC010000005.1"/>
</dbReference>
<evidence type="ECO:0000256" key="1">
    <source>
        <dbReference type="SAM" id="Phobius"/>
    </source>
</evidence>
<gene>
    <name evidence="2" type="ORF">FHS31_002307</name>
</gene>
<feature type="transmembrane region" description="Helical" evidence="1">
    <location>
        <begin position="55"/>
        <end position="80"/>
    </location>
</feature>
<keyword evidence="1" id="KW-0812">Transmembrane</keyword>
<organism evidence="2 3">
    <name type="scientific">Sphingomonas vulcanisoli</name>
    <dbReference type="NCBI Taxonomy" id="1658060"/>
    <lineage>
        <taxon>Bacteria</taxon>
        <taxon>Pseudomonadati</taxon>
        <taxon>Pseudomonadota</taxon>
        <taxon>Alphaproteobacteria</taxon>
        <taxon>Sphingomonadales</taxon>
        <taxon>Sphingomonadaceae</taxon>
        <taxon>Sphingomonas</taxon>
    </lineage>
</organism>
<dbReference type="EMBL" id="JAAOZC010000005">
    <property type="protein sequence ID" value="NIJ08686.1"/>
    <property type="molecule type" value="Genomic_DNA"/>
</dbReference>
<accession>A0ABX0TT47</accession>
<name>A0ABX0TT47_9SPHN</name>
<proteinExistence type="predicted"/>
<evidence type="ECO:0000313" key="2">
    <source>
        <dbReference type="EMBL" id="NIJ08686.1"/>
    </source>
</evidence>